<evidence type="ECO:0000256" key="5">
    <source>
        <dbReference type="ARBA" id="ARBA00023027"/>
    </source>
</evidence>
<dbReference type="Pfam" id="PF03721">
    <property type="entry name" value="UDPG_MGDP_dh_N"/>
    <property type="match status" value="1"/>
</dbReference>
<dbReference type="Gene3D" id="3.40.50.720">
    <property type="entry name" value="NAD(P)-binding Rossmann-like Domain"/>
    <property type="match status" value="2"/>
</dbReference>
<dbReference type="InterPro" id="IPR014026">
    <property type="entry name" value="UDP-Glc/GDP-Man_DH_dimer"/>
</dbReference>
<keyword evidence="4 8" id="KW-0560">Oxidoreductase</keyword>
<dbReference type="GO" id="GO:0000271">
    <property type="term" value="P:polysaccharide biosynthetic process"/>
    <property type="evidence" value="ECO:0007669"/>
    <property type="project" value="InterPro"/>
</dbReference>
<dbReference type="FunFam" id="1.20.5.100:FF:000001">
    <property type="entry name" value="UDP-glucose 6-dehydrogenase"/>
    <property type="match status" value="1"/>
</dbReference>
<dbReference type="SMART" id="SM00984">
    <property type="entry name" value="UDPG_MGDP_dh_C"/>
    <property type="match status" value="1"/>
</dbReference>
<dbReference type="NCBIfam" id="TIGR03026">
    <property type="entry name" value="NDP-sugDHase"/>
    <property type="match status" value="1"/>
</dbReference>
<dbReference type="Proteomes" id="UP000265341">
    <property type="component" value="Unassembled WGS sequence"/>
</dbReference>
<evidence type="ECO:0000256" key="11">
    <source>
        <dbReference type="PIRSR" id="PIRSR500134-3"/>
    </source>
</evidence>
<feature type="binding site" evidence="10">
    <location>
        <begin position="268"/>
        <end position="272"/>
    </location>
    <ligand>
        <name>substrate</name>
    </ligand>
</feature>
<dbReference type="InterPro" id="IPR008927">
    <property type="entry name" value="6-PGluconate_DH-like_C_sf"/>
</dbReference>
<dbReference type="EC" id="1.1.1.22" evidence="3 8"/>
<sequence length="458" mass="49998">MDNVEKLTVVGAGYVGLSTAVALALLGREVRVLDTDAGRIEGLKRNQPPFYEPGLAESLVRASAKLSYTTDPAEAYADTELAIVAVGTPPTPAGHADLRYLYQALETLAQHPVSLVVIKSTVPVGTNHDAKKILGPGVALASNPEFLRQGQALSDTLYPDRILVGAEEEWVFGVLERLYRPLIEQSFEELPWLPRPKALREAIARGQRVPLVRTGLESAELAKYAANAFLATRISFINEIANVAEAVGADIEEVVRAIGLDPRIGPHFFKAGLGYGGSCFPKDTRALAYLAKRGGYDFKLLRAVIEVNQAQRYRLVEKAEAVLGRLSGQTITLLGLAFKPGTDDLREAPSLEIAEELLARGARVRATDPKALELARQVLDPRVELFADPLEALEDADAVLLVTEWPEYRALDWAQAKRRLRRPVVLDGRNALDPQAMEALGYVYQGIGRGRKRSELAL</sequence>
<comment type="pathway">
    <text evidence="1">Nucleotide-sugar biosynthesis; UDP-alpha-D-glucuronate biosynthesis; UDP-alpha-D-glucuronate from UDP-alpha-D-glucose: step 1/1.</text>
</comment>
<dbReference type="SUPFAM" id="SSF52413">
    <property type="entry name" value="UDP-glucose/GDP-mannose dehydrogenase C-terminal domain"/>
    <property type="match status" value="1"/>
</dbReference>
<feature type="domain" description="UDP-glucose/GDP-mannose dehydrogenase C-terminal" evidence="12">
    <location>
        <begin position="332"/>
        <end position="434"/>
    </location>
</feature>
<evidence type="ECO:0000256" key="3">
    <source>
        <dbReference type="ARBA" id="ARBA00012954"/>
    </source>
</evidence>
<dbReference type="SUPFAM" id="SSF48179">
    <property type="entry name" value="6-phosphogluconate dehydrogenase C-terminal domain-like"/>
    <property type="match status" value="1"/>
</dbReference>
<dbReference type="InterPro" id="IPR036291">
    <property type="entry name" value="NAD(P)-bd_dom_sf"/>
</dbReference>
<dbReference type="PIRSF" id="PIRSF000124">
    <property type="entry name" value="UDPglc_GDPman_dh"/>
    <property type="match status" value="1"/>
</dbReference>
<feature type="binding site" evidence="11">
    <location>
        <position position="346"/>
    </location>
    <ligand>
        <name>NAD(+)</name>
        <dbReference type="ChEBI" id="CHEBI:57540"/>
    </ligand>
</feature>
<gene>
    <name evidence="13" type="primary">tuaD</name>
    <name evidence="13" type="ORF">Mrose_03272</name>
</gene>
<evidence type="ECO:0000259" key="12">
    <source>
        <dbReference type="SMART" id="SM00984"/>
    </source>
</evidence>
<evidence type="ECO:0000256" key="4">
    <source>
        <dbReference type="ARBA" id="ARBA00023002"/>
    </source>
</evidence>
<feature type="binding site" evidence="11">
    <location>
        <position position="282"/>
    </location>
    <ligand>
        <name>NAD(+)</name>
        <dbReference type="ChEBI" id="CHEBI:57540"/>
    </ligand>
</feature>
<evidence type="ECO:0000256" key="8">
    <source>
        <dbReference type="PIRNR" id="PIRNR000124"/>
    </source>
</evidence>
<reference evidence="13 14" key="1">
    <citation type="submission" date="2018-08" db="EMBL/GenBank/DDBJ databases">
        <title>Meiothermus roseus NBRC 110900 genome sequencing project.</title>
        <authorList>
            <person name="Da Costa M.S."/>
            <person name="Albuquerque L."/>
            <person name="Raposo P."/>
            <person name="Froufe H.J.C."/>
            <person name="Barroso C.S."/>
            <person name="Egas C."/>
        </authorList>
    </citation>
    <scope>NUCLEOTIDE SEQUENCE [LARGE SCALE GENOMIC DNA]</scope>
    <source>
        <strain evidence="13 14">NBRC 110900</strain>
    </source>
</reference>
<dbReference type="Pfam" id="PF03720">
    <property type="entry name" value="UDPG_MGDP_dh_C"/>
    <property type="match status" value="1"/>
</dbReference>
<feature type="binding site" evidence="10">
    <location>
        <position position="276"/>
    </location>
    <ligand>
        <name>substrate</name>
    </ligand>
</feature>
<name>A0A399EI76_9DEIN</name>
<evidence type="ECO:0000256" key="6">
    <source>
        <dbReference type="ARBA" id="ARBA00047473"/>
    </source>
</evidence>
<comment type="similarity">
    <text evidence="2 8">Belongs to the UDP-glucose/GDP-mannose dehydrogenase family.</text>
</comment>
<keyword evidence="14" id="KW-1185">Reference proteome</keyword>
<dbReference type="PIRSF" id="PIRSF500134">
    <property type="entry name" value="UDPglc_DH_bac"/>
    <property type="match status" value="1"/>
</dbReference>
<dbReference type="Gene3D" id="1.20.5.100">
    <property type="entry name" value="Cytochrome c1, transmembrane anchor, C-terminal"/>
    <property type="match status" value="1"/>
</dbReference>
<evidence type="ECO:0000256" key="9">
    <source>
        <dbReference type="PIRSR" id="PIRSR500134-1"/>
    </source>
</evidence>
<dbReference type="Pfam" id="PF00984">
    <property type="entry name" value="UDPG_MGDP_dh"/>
    <property type="match status" value="1"/>
</dbReference>
<feature type="binding site" evidence="11">
    <location>
        <position position="34"/>
    </location>
    <ligand>
        <name>NAD(+)</name>
        <dbReference type="ChEBI" id="CHEBI:57540"/>
    </ligand>
</feature>
<dbReference type="InterPro" id="IPR028357">
    <property type="entry name" value="UDPglc_DH_bac"/>
</dbReference>
<feature type="binding site" evidence="11">
    <location>
        <position position="39"/>
    </location>
    <ligand>
        <name>NAD(+)</name>
        <dbReference type="ChEBI" id="CHEBI:57540"/>
    </ligand>
</feature>
<organism evidence="13 14">
    <name type="scientific">Calidithermus roseus</name>
    <dbReference type="NCBI Taxonomy" id="1644118"/>
    <lineage>
        <taxon>Bacteria</taxon>
        <taxon>Thermotogati</taxon>
        <taxon>Deinococcota</taxon>
        <taxon>Deinococci</taxon>
        <taxon>Thermales</taxon>
        <taxon>Thermaceae</taxon>
        <taxon>Calidithermus</taxon>
    </lineage>
</organism>
<dbReference type="GO" id="GO:0051287">
    <property type="term" value="F:NAD binding"/>
    <property type="evidence" value="ECO:0007669"/>
    <property type="project" value="InterPro"/>
</dbReference>
<feature type="binding site" evidence="10">
    <location>
        <position position="223"/>
    </location>
    <ligand>
        <name>substrate</name>
    </ligand>
</feature>
<dbReference type="PANTHER" id="PTHR43750:SF3">
    <property type="entry name" value="UDP-GLUCOSE 6-DEHYDROGENASE TUAD"/>
    <property type="match status" value="1"/>
</dbReference>
<dbReference type="AlphaFoldDB" id="A0A399EI76"/>
<evidence type="ECO:0000313" key="13">
    <source>
        <dbReference type="EMBL" id="RIH82769.1"/>
    </source>
</evidence>
<dbReference type="InterPro" id="IPR017476">
    <property type="entry name" value="UDP-Glc/GDP-Man"/>
</dbReference>
<dbReference type="GO" id="GO:0006065">
    <property type="term" value="P:UDP-glucuronate biosynthetic process"/>
    <property type="evidence" value="ECO:0007669"/>
    <property type="project" value="UniProtKB-UniPathway"/>
</dbReference>
<proteinExistence type="inferred from homology"/>
<feature type="active site" description="Nucleophile" evidence="9">
    <location>
        <position position="279"/>
    </location>
</feature>
<feature type="binding site" evidence="10">
    <location>
        <position position="339"/>
    </location>
    <ligand>
        <name>substrate</name>
    </ligand>
</feature>
<dbReference type="InterPro" id="IPR014027">
    <property type="entry name" value="UDP-Glc/GDP-Man_DH_C"/>
</dbReference>
<dbReference type="PANTHER" id="PTHR43750">
    <property type="entry name" value="UDP-GLUCOSE 6-DEHYDROGENASE TUAD"/>
    <property type="match status" value="1"/>
</dbReference>
<dbReference type="OrthoDB" id="9803238at2"/>
<dbReference type="RefSeq" id="WP_119280137.1">
    <property type="nucleotide sequence ID" value="NZ_QWLA01000094.1"/>
</dbReference>
<dbReference type="EMBL" id="QWLA01000094">
    <property type="protein sequence ID" value="RIH82769.1"/>
    <property type="molecule type" value="Genomic_DNA"/>
</dbReference>
<comment type="caution">
    <text evidence="13">The sequence shown here is derived from an EMBL/GenBank/DDBJ whole genome shotgun (WGS) entry which is preliminary data.</text>
</comment>
<evidence type="ECO:0000256" key="1">
    <source>
        <dbReference type="ARBA" id="ARBA00004701"/>
    </source>
</evidence>
<feature type="binding site" evidence="11">
    <location>
        <position position="121"/>
    </location>
    <ligand>
        <name>NAD(+)</name>
        <dbReference type="ChEBI" id="CHEBI:57540"/>
    </ligand>
</feature>
<evidence type="ECO:0000256" key="10">
    <source>
        <dbReference type="PIRSR" id="PIRSR500134-2"/>
    </source>
</evidence>
<dbReference type="InterPro" id="IPR036220">
    <property type="entry name" value="UDP-Glc/GDP-Man_DH_C_sf"/>
</dbReference>
<dbReference type="UniPathway" id="UPA00038">
    <property type="reaction ID" value="UER00491"/>
</dbReference>
<evidence type="ECO:0000256" key="2">
    <source>
        <dbReference type="ARBA" id="ARBA00006601"/>
    </source>
</evidence>
<keyword evidence="5 8" id="KW-0520">NAD</keyword>
<comment type="catalytic activity">
    <reaction evidence="6 8">
        <text>UDP-alpha-D-glucose + 2 NAD(+) + H2O = UDP-alpha-D-glucuronate + 2 NADH + 3 H(+)</text>
        <dbReference type="Rhea" id="RHEA:23596"/>
        <dbReference type="ChEBI" id="CHEBI:15377"/>
        <dbReference type="ChEBI" id="CHEBI:15378"/>
        <dbReference type="ChEBI" id="CHEBI:57540"/>
        <dbReference type="ChEBI" id="CHEBI:57945"/>
        <dbReference type="ChEBI" id="CHEBI:58052"/>
        <dbReference type="ChEBI" id="CHEBI:58885"/>
        <dbReference type="EC" id="1.1.1.22"/>
    </reaction>
</comment>
<evidence type="ECO:0000313" key="14">
    <source>
        <dbReference type="Proteomes" id="UP000265341"/>
    </source>
</evidence>
<dbReference type="InterPro" id="IPR001732">
    <property type="entry name" value="UDP-Glc/GDP-Man_DH_N"/>
</dbReference>
<evidence type="ECO:0000256" key="7">
    <source>
        <dbReference type="ARBA" id="ARBA00053241"/>
    </source>
</evidence>
<dbReference type="GO" id="GO:0003979">
    <property type="term" value="F:UDP-glucose 6-dehydrogenase activity"/>
    <property type="evidence" value="ECO:0007669"/>
    <property type="project" value="UniProtKB-EC"/>
</dbReference>
<comment type="function">
    <text evidence="7">Catalyzes the conversion of UDP-glucose into UDP-glucuronate, one of the precursors of teichuronic acid.</text>
</comment>
<protein>
    <recommendedName>
        <fullName evidence="3 8">UDP-glucose 6-dehydrogenase</fullName>
        <ecNumber evidence="3 8">1.1.1.22</ecNumber>
    </recommendedName>
</protein>
<dbReference type="SUPFAM" id="SSF51735">
    <property type="entry name" value="NAD(P)-binding Rossmann-fold domains"/>
    <property type="match status" value="1"/>
</dbReference>
<feature type="binding site" evidence="11">
    <location>
        <position position="88"/>
    </location>
    <ligand>
        <name>NAD(+)</name>
        <dbReference type="ChEBI" id="CHEBI:57540"/>
    </ligand>
</feature>
<accession>A0A399EI76</accession>